<name>A0A8J6PP82_9FLAO</name>
<evidence type="ECO:0000256" key="9">
    <source>
        <dbReference type="ARBA" id="ARBA00093659"/>
    </source>
</evidence>
<keyword evidence="6" id="KW-0346">Stress response</keyword>
<dbReference type="AlphaFoldDB" id="A0A8J6PP82"/>
<keyword evidence="4 10" id="KW-0812">Transmembrane</keyword>
<evidence type="ECO:0000256" key="3">
    <source>
        <dbReference type="ARBA" id="ARBA00022519"/>
    </source>
</evidence>
<dbReference type="InterPro" id="IPR030192">
    <property type="entry name" value="YbdG"/>
</dbReference>
<feature type="transmembrane region" description="Helical" evidence="10">
    <location>
        <begin position="166"/>
        <end position="185"/>
    </location>
</feature>
<protein>
    <recommendedName>
        <fullName evidence="8">Mechanosensing system component YbdG</fullName>
    </recommendedName>
    <alternativeName>
        <fullName evidence="9">Mechanosensitive channel homolog YbdG</fullName>
    </alternativeName>
</protein>
<feature type="transmembrane region" description="Helical" evidence="10">
    <location>
        <begin position="98"/>
        <end position="116"/>
    </location>
</feature>
<dbReference type="GO" id="GO:0005886">
    <property type="term" value="C:plasma membrane"/>
    <property type="evidence" value="ECO:0007669"/>
    <property type="project" value="UniProtKB-SubCell"/>
</dbReference>
<dbReference type="PANTHER" id="PTHR30414:SF0">
    <property type="entry name" value="MINICONDUCTANCE MECHANOSENSITIVE CHANNEL YBDG"/>
    <property type="match status" value="1"/>
</dbReference>
<keyword evidence="13" id="KW-1185">Reference proteome</keyword>
<dbReference type="InterPro" id="IPR023408">
    <property type="entry name" value="MscS_beta-dom_sf"/>
</dbReference>
<gene>
    <name evidence="12" type="ORF">ICJ85_01780</name>
</gene>
<feature type="transmembrane region" description="Helical" evidence="10">
    <location>
        <begin position="191"/>
        <end position="209"/>
    </location>
</feature>
<dbReference type="Gene3D" id="2.30.30.60">
    <property type="match status" value="1"/>
</dbReference>
<evidence type="ECO:0000256" key="6">
    <source>
        <dbReference type="ARBA" id="ARBA00023016"/>
    </source>
</evidence>
<evidence type="ECO:0000313" key="13">
    <source>
        <dbReference type="Proteomes" id="UP000621516"/>
    </source>
</evidence>
<dbReference type="Pfam" id="PF00924">
    <property type="entry name" value="MS_channel_2nd"/>
    <property type="match status" value="1"/>
</dbReference>
<evidence type="ECO:0000313" key="12">
    <source>
        <dbReference type="EMBL" id="MBD0822739.1"/>
    </source>
</evidence>
<dbReference type="RefSeq" id="WP_188222464.1">
    <property type="nucleotide sequence ID" value="NZ_JACVXD010000001.1"/>
</dbReference>
<keyword evidence="7 10" id="KW-0472">Membrane</keyword>
<comment type="caution">
    <text evidence="12">The sequence shown here is derived from an EMBL/GenBank/DDBJ whole genome shotgun (WGS) entry which is preliminary data.</text>
</comment>
<keyword evidence="3" id="KW-0997">Cell inner membrane</keyword>
<reference evidence="12 13" key="1">
    <citation type="journal article" date="2018" name="J. Microbiol.">
        <title>Aestuariibaculum marinum sp. nov., a marine bacterium isolated from seawater in South Korea.</title>
        <authorList>
            <person name="Choi J."/>
            <person name="Lee D."/>
            <person name="Jang J.H."/>
            <person name="Cha S."/>
            <person name="Seo T."/>
        </authorList>
    </citation>
    <scope>NUCLEOTIDE SEQUENCE [LARGE SCALE GENOMIC DNA]</scope>
    <source>
        <strain evidence="12 13">IP7</strain>
    </source>
</reference>
<dbReference type="InterPro" id="IPR010920">
    <property type="entry name" value="LSM_dom_sf"/>
</dbReference>
<organism evidence="12 13">
    <name type="scientific">Aestuariibaculum marinum</name>
    <dbReference type="NCBI Taxonomy" id="2683592"/>
    <lineage>
        <taxon>Bacteria</taxon>
        <taxon>Pseudomonadati</taxon>
        <taxon>Bacteroidota</taxon>
        <taxon>Flavobacteriia</taxon>
        <taxon>Flavobacteriales</taxon>
        <taxon>Flavobacteriaceae</taxon>
    </lineage>
</organism>
<accession>A0A8J6PP82</accession>
<comment type="subcellular location">
    <subcellularLocation>
        <location evidence="1">Cell inner membrane</location>
        <topology evidence="1">Multi-pass membrane protein</topology>
    </subcellularLocation>
</comment>
<feature type="domain" description="Mechanosensitive ion channel MscS" evidence="11">
    <location>
        <begin position="211"/>
        <end position="279"/>
    </location>
</feature>
<evidence type="ECO:0000259" key="11">
    <source>
        <dbReference type="Pfam" id="PF00924"/>
    </source>
</evidence>
<evidence type="ECO:0000256" key="4">
    <source>
        <dbReference type="ARBA" id="ARBA00022692"/>
    </source>
</evidence>
<dbReference type="GO" id="GO:0008381">
    <property type="term" value="F:mechanosensitive monoatomic ion channel activity"/>
    <property type="evidence" value="ECO:0007669"/>
    <property type="project" value="InterPro"/>
</dbReference>
<feature type="transmembrane region" description="Helical" evidence="10">
    <location>
        <begin position="128"/>
        <end position="145"/>
    </location>
</feature>
<keyword evidence="5 10" id="KW-1133">Transmembrane helix</keyword>
<dbReference type="GO" id="GO:0071470">
    <property type="term" value="P:cellular response to osmotic stress"/>
    <property type="evidence" value="ECO:0007669"/>
    <property type="project" value="InterPro"/>
</dbReference>
<dbReference type="InterPro" id="IPR006685">
    <property type="entry name" value="MscS_channel_2nd"/>
</dbReference>
<keyword evidence="2" id="KW-1003">Cell membrane</keyword>
<evidence type="ECO:0000256" key="2">
    <source>
        <dbReference type="ARBA" id="ARBA00022475"/>
    </source>
</evidence>
<proteinExistence type="predicted"/>
<evidence type="ECO:0000256" key="8">
    <source>
        <dbReference type="ARBA" id="ARBA00093630"/>
    </source>
</evidence>
<evidence type="ECO:0000256" key="5">
    <source>
        <dbReference type="ARBA" id="ARBA00022989"/>
    </source>
</evidence>
<evidence type="ECO:0000256" key="10">
    <source>
        <dbReference type="SAM" id="Phobius"/>
    </source>
</evidence>
<sequence length="436" mass="49801">MFQEKETENIIESTEKVFETTGLDLKHWLYDHFLSLGLNETSAKYLNMFALLVVLGVLVFIIDFLIRKFLRGIFTQFATKSKTNFDDLLIANKVPRNIAHIIPLLITLEFIPLVFTDFPDFENFAEKTLKVFAIVLTLWVVRSLLNTIKDYLKTLPNFKDKPIASYIQVFMIFAWVIGIFSSFAIITGIEFFKFITALGAGSAVALLVFKDTILGFVASIQVSINDMVRIGDWITFEKYGADGDVIEITLATVKVQNFDKTITTIPTYALISDSFKNWRGMTSSEGRRIKRALYIKQSGVKYLDDAAVEKLKGIQLITSYLDSRQADIKSYNESHNIDKSLSLNGRNLTNLGVFRKYIDSYLKQHSAINKDMMIMARQLAPTTQGIPLEIYAFSSDKRWENYEYIMSDIFDHLIAALPYFDLEIFELPSDSSFKGN</sequence>
<dbReference type="Proteomes" id="UP000621516">
    <property type="component" value="Unassembled WGS sequence"/>
</dbReference>
<feature type="transmembrane region" description="Helical" evidence="10">
    <location>
        <begin position="45"/>
        <end position="66"/>
    </location>
</feature>
<dbReference type="EMBL" id="JACVXD010000001">
    <property type="protein sequence ID" value="MBD0822739.1"/>
    <property type="molecule type" value="Genomic_DNA"/>
</dbReference>
<dbReference type="FunFam" id="2.30.30.60:FF:000002">
    <property type="entry name" value="Mechanosensitive ion channel family protein"/>
    <property type="match status" value="1"/>
</dbReference>
<evidence type="ECO:0000256" key="1">
    <source>
        <dbReference type="ARBA" id="ARBA00004429"/>
    </source>
</evidence>
<dbReference type="SUPFAM" id="SSF50182">
    <property type="entry name" value="Sm-like ribonucleoproteins"/>
    <property type="match status" value="1"/>
</dbReference>
<evidence type="ECO:0000256" key="7">
    <source>
        <dbReference type="ARBA" id="ARBA00023136"/>
    </source>
</evidence>
<dbReference type="PANTHER" id="PTHR30414">
    <property type="entry name" value="MINICONDUCTANCE MECHANOSENSITIVE CHANNEL YBDG"/>
    <property type="match status" value="1"/>
</dbReference>